<evidence type="ECO:0000313" key="5">
    <source>
        <dbReference type="Proteomes" id="UP001551675"/>
    </source>
</evidence>
<dbReference type="RefSeq" id="WP_061256603.1">
    <property type="nucleotide sequence ID" value="NZ_JBFALK010000003.1"/>
</dbReference>
<keyword evidence="5" id="KW-1185">Reference proteome</keyword>
<gene>
    <name evidence="4" type="ORF">AB0I59_08905</name>
</gene>
<evidence type="ECO:0000313" key="4">
    <source>
        <dbReference type="EMBL" id="MEV0968740.1"/>
    </source>
</evidence>
<comment type="similarity">
    <text evidence="1 2">Belongs to the Dps family.</text>
</comment>
<sequence>MTSISSPLSSENKKIVTDCLQGALIDLIDLSLEGKQAHWNVIGRHFRSIHLHLDEIVDLARESADLVAERAVAIGSNPDGRPGTVARDSHVTRVDSGYIEDGKVIAIFTDVLESIIRRMRERVDATETTDPVTQDLLIGITRDLEKHHWMMQAQR</sequence>
<evidence type="ECO:0000256" key="2">
    <source>
        <dbReference type="RuleBase" id="RU003875"/>
    </source>
</evidence>
<accession>A0ABV3GAT0</accession>
<comment type="caution">
    <text evidence="4">The sequence shown here is derived from an EMBL/GenBank/DDBJ whole genome shotgun (WGS) entry which is preliminary data.</text>
</comment>
<dbReference type="CDD" id="cd01043">
    <property type="entry name" value="DPS"/>
    <property type="match status" value="1"/>
</dbReference>
<proteinExistence type="inferred from homology"/>
<dbReference type="PRINTS" id="PR01346">
    <property type="entry name" value="HELNAPAPROT"/>
</dbReference>
<dbReference type="InterPro" id="IPR009078">
    <property type="entry name" value="Ferritin-like_SF"/>
</dbReference>
<dbReference type="Proteomes" id="UP001551675">
    <property type="component" value="Unassembled WGS sequence"/>
</dbReference>
<organism evidence="4 5">
    <name type="scientific">Microtetraspora glauca</name>
    <dbReference type="NCBI Taxonomy" id="1996"/>
    <lineage>
        <taxon>Bacteria</taxon>
        <taxon>Bacillati</taxon>
        <taxon>Actinomycetota</taxon>
        <taxon>Actinomycetes</taxon>
        <taxon>Streptosporangiales</taxon>
        <taxon>Streptosporangiaceae</taxon>
        <taxon>Microtetraspora</taxon>
    </lineage>
</organism>
<reference evidence="4 5" key="1">
    <citation type="submission" date="2024-06" db="EMBL/GenBank/DDBJ databases">
        <title>The Natural Products Discovery Center: Release of the First 8490 Sequenced Strains for Exploring Actinobacteria Biosynthetic Diversity.</title>
        <authorList>
            <person name="Kalkreuter E."/>
            <person name="Kautsar S.A."/>
            <person name="Yang D."/>
            <person name="Bader C.D."/>
            <person name="Teijaro C.N."/>
            <person name="Fluegel L."/>
            <person name="Davis C.M."/>
            <person name="Simpson J.R."/>
            <person name="Lauterbach L."/>
            <person name="Steele A.D."/>
            <person name="Gui C."/>
            <person name="Meng S."/>
            <person name="Li G."/>
            <person name="Viehrig K."/>
            <person name="Ye F."/>
            <person name="Su P."/>
            <person name="Kiefer A.F."/>
            <person name="Nichols A."/>
            <person name="Cepeda A.J."/>
            <person name="Yan W."/>
            <person name="Fan B."/>
            <person name="Jiang Y."/>
            <person name="Adhikari A."/>
            <person name="Zheng C.-J."/>
            <person name="Schuster L."/>
            <person name="Cowan T.M."/>
            <person name="Smanski M.J."/>
            <person name="Chevrette M.G."/>
            <person name="De Carvalho L.P.S."/>
            <person name="Shen B."/>
        </authorList>
    </citation>
    <scope>NUCLEOTIDE SEQUENCE [LARGE SCALE GENOMIC DNA]</scope>
    <source>
        <strain evidence="4 5">NPDC050100</strain>
    </source>
</reference>
<dbReference type="SUPFAM" id="SSF47240">
    <property type="entry name" value="Ferritin-like"/>
    <property type="match status" value="1"/>
</dbReference>
<dbReference type="InterPro" id="IPR012347">
    <property type="entry name" value="Ferritin-like"/>
</dbReference>
<evidence type="ECO:0000256" key="1">
    <source>
        <dbReference type="ARBA" id="ARBA00009497"/>
    </source>
</evidence>
<protein>
    <submittedName>
        <fullName evidence="4">DNA starvation/stationary phase protection protein</fullName>
    </submittedName>
</protein>
<dbReference type="PANTHER" id="PTHR42932:SF2">
    <property type="entry name" value="DNA PROTECTION DURING STARVATION PROTEIN 1"/>
    <property type="match status" value="1"/>
</dbReference>
<dbReference type="PIRSF" id="PIRSF005900">
    <property type="entry name" value="Dps"/>
    <property type="match status" value="1"/>
</dbReference>
<dbReference type="PANTHER" id="PTHR42932">
    <property type="entry name" value="GENERAL STRESS PROTEIN 20U"/>
    <property type="match status" value="1"/>
</dbReference>
<dbReference type="Pfam" id="PF00210">
    <property type="entry name" value="Ferritin"/>
    <property type="match status" value="1"/>
</dbReference>
<dbReference type="Gene3D" id="1.20.1260.10">
    <property type="match status" value="1"/>
</dbReference>
<evidence type="ECO:0000259" key="3">
    <source>
        <dbReference type="Pfam" id="PF00210"/>
    </source>
</evidence>
<feature type="domain" description="Ferritin/DPS" evidence="3">
    <location>
        <begin position="20"/>
        <end position="154"/>
    </location>
</feature>
<dbReference type="InterPro" id="IPR008331">
    <property type="entry name" value="Ferritin_DPS_dom"/>
</dbReference>
<name>A0ABV3GAT0_MICGL</name>
<dbReference type="InterPro" id="IPR002177">
    <property type="entry name" value="DPS_DNA-bd"/>
</dbReference>
<dbReference type="EMBL" id="JBFALK010000003">
    <property type="protein sequence ID" value="MEV0968740.1"/>
    <property type="molecule type" value="Genomic_DNA"/>
</dbReference>